<dbReference type="AlphaFoldDB" id="M9LMC7"/>
<dbReference type="SUPFAM" id="SSF52540">
    <property type="entry name" value="P-loop containing nucleoside triphosphate hydrolases"/>
    <property type="match status" value="1"/>
</dbReference>
<keyword evidence="3" id="KW-1185">Reference proteome</keyword>
<evidence type="ECO:0000313" key="2">
    <source>
        <dbReference type="EMBL" id="GAC44510.1"/>
    </source>
</evidence>
<evidence type="ECO:0000259" key="1">
    <source>
        <dbReference type="Pfam" id="PF01695"/>
    </source>
</evidence>
<dbReference type="PANTHER" id="PTHR30050:SF4">
    <property type="entry name" value="ATP-BINDING PROTEIN RV3427C IN INSERTION SEQUENCE-RELATED"/>
    <property type="match status" value="1"/>
</dbReference>
<evidence type="ECO:0000313" key="3">
    <source>
        <dbReference type="Proteomes" id="UP000029453"/>
    </source>
</evidence>
<accession>M9LMC7</accession>
<dbReference type="EMBL" id="BALG01000536">
    <property type="protein sequence ID" value="GAC44510.1"/>
    <property type="molecule type" value="Genomic_DNA"/>
</dbReference>
<protein>
    <submittedName>
        <fullName evidence="2">DNA replication protein</fullName>
    </submittedName>
</protein>
<comment type="caution">
    <text evidence="2">The sequence shown here is derived from an EMBL/GenBank/DDBJ whole genome shotgun (WGS) entry which is preliminary data.</text>
</comment>
<dbReference type="Pfam" id="PF01695">
    <property type="entry name" value="IstB_IS21"/>
    <property type="match status" value="1"/>
</dbReference>
<feature type="non-terminal residue" evidence="2">
    <location>
        <position position="1"/>
    </location>
</feature>
<dbReference type="PANTHER" id="PTHR30050">
    <property type="entry name" value="CHROMOSOMAL REPLICATION INITIATOR PROTEIN DNAA"/>
    <property type="match status" value="1"/>
</dbReference>
<name>M9LMC7_PAEPP</name>
<gene>
    <name evidence="2" type="ORF">PPOP_3916</name>
</gene>
<proteinExistence type="predicted"/>
<dbReference type="Proteomes" id="UP000029453">
    <property type="component" value="Unassembled WGS sequence"/>
</dbReference>
<sequence>TYNVILLGPPGVGKTHLSVGLGIEALERGHRVSFVAMDTLIHLLKTHEIARTSQSRMKRILGSDLVIIDDLMFMAMEKGESHLFFQFVTSSMVKHRSF</sequence>
<feature type="domain" description="IstB-like ATP-binding" evidence="1">
    <location>
        <begin position="3"/>
        <end position="96"/>
    </location>
</feature>
<dbReference type="InterPro" id="IPR002611">
    <property type="entry name" value="IstB_ATP-bd"/>
</dbReference>
<organism evidence="2 3">
    <name type="scientific">Paenibacillus popilliae ATCC 14706</name>
    <dbReference type="NCBI Taxonomy" id="1212764"/>
    <lineage>
        <taxon>Bacteria</taxon>
        <taxon>Bacillati</taxon>
        <taxon>Bacillota</taxon>
        <taxon>Bacilli</taxon>
        <taxon>Bacillales</taxon>
        <taxon>Paenibacillaceae</taxon>
        <taxon>Paenibacillus</taxon>
    </lineage>
</organism>
<dbReference type="GO" id="GO:0005524">
    <property type="term" value="F:ATP binding"/>
    <property type="evidence" value="ECO:0007669"/>
    <property type="project" value="InterPro"/>
</dbReference>
<dbReference type="InterPro" id="IPR027417">
    <property type="entry name" value="P-loop_NTPase"/>
</dbReference>
<reference evidence="2 3" key="1">
    <citation type="submission" date="2012-10" db="EMBL/GenBank/DDBJ databases">
        <title>Draft Genome Sequence of Paenibacillus popilliae ATCC 14706T.</title>
        <authorList>
            <person name="Iiyama K."/>
            <person name="Mori K."/>
            <person name="Mon H."/>
            <person name="Chieda Y."/>
            <person name="Lee J.M."/>
            <person name="Kusakabe T."/>
            <person name="Tashiro K."/>
            <person name="Asano S."/>
            <person name="Yasunaga-Aoki C."/>
            <person name="Shimizu S."/>
        </authorList>
    </citation>
    <scope>NUCLEOTIDE SEQUENCE [LARGE SCALE GENOMIC DNA]</scope>
    <source>
        <strain evidence="2 3">ATCC 14706</strain>
    </source>
</reference>
<dbReference type="GO" id="GO:0006260">
    <property type="term" value="P:DNA replication"/>
    <property type="evidence" value="ECO:0007669"/>
    <property type="project" value="TreeGrafter"/>
</dbReference>
<dbReference type="Gene3D" id="3.40.50.300">
    <property type="entry name" value="P-loop containing nucleotide triphosphate hydrolases"/>
    <property type="match status" value="1"/>
</dbReference>